<proteinExistence type="predicted"/>
<comment type="caution">
    <text evidence="1">The sequence shown here is derived from an EMBL/GenBank/DDBJ whole genome shotgun (WGS) entry which is preliminary data.</text>
</comment>
<dbReference type="EMBL" id="JAAGKO020000040">
    <property type="protein sequence ID" value="MDI5965691.1"/>
    <property type="molecule type" value="Genomic_DNA"/>
</dbReference>
<keyword evidence="2" id="KW-1185">Reference proteome</keyword>
<sequence>MTTTELPEWLPDGRDMEAIRAGIDWDAIRVPAAVAQQVLEILGERTGACIEDVWGETVYWLVPAGTAVDWTAPASQALGVACWVTIPGPSADGGQRWLRSIRKHGVLTGPRLLAEALASCAAGVDR</sequence>
<dbReference type="Proteomes" id="UP001156398">
    <property type="component" value="Unassembled WGS sequence"/>
</dbReference>
<gene>
    <name evidence="1" type="ORF">POF43_023695</name>
</gene>
<name>A0ABT6W883_9ACTN</name>
<evidence type="ECO:0000313" key="1">
    <source>
        <dbReference type="EMBL" id="MDI5965691.1"/>
    </source>
</evidence>
<protein>
    <recommendedName>
        <fullName evidence="3">DUF317 domain-containing protein</fullName>
    </recommendedName>
</protein>
<evidence type="ECO:0008006" key="3">
    <source>
        <dbReference type="Google" id="ProtNLM"/>
    </source>
</evidence>
<dbReference type="RefSeq" id="WP_271322748.1">
    <property type="nucleotide sequence ID" value="NZ_JAAGKO020000040.1"/>
</dbReference>
<organism evidence="1 2">
    <name type="scientific">Streptantibioticus silvisoli</name>
    <dbReference type="NCBI Taxonomy" id="2705255"/>
    <lineage>
        <taxon>Bacteria</taxon>
        <taxon>Bacillati</taxon>
        <taxon>Actinomycetota</taxon>
        <taxon>Actinomycetes</taxon>
        <taxon>Kitasatosporales</taxon>
        <taxon>Streptomycetaceae</taxon>
        <taxon>Streptantibioticus</taxon>
    </lineage>
</organism>
<evidence type="ECO:0000313" key="2">
    <source>
        <dbReference type="Proteomes" id="UP001156398"/>
    </source>
</evidence>
<accession>A0ABT6W883</accession>
<reference evidence="1 2" key="1">
    <citation type="submission" date="2023-05" db="EMBL/GenBank/DDBJ databases">
        <title>Streptantibioticus silvisoli sp. nov., acidotolerant actinomycetes 1 from pine litter.</title>
        <authorList>
            <person name="Swiecimska M."/>
            <person name="Golinska P."/>
            <person name="Sangal V."/>
            <person name="Wachnowicz B."/>
            <person name="Goodfellow M."/>
        </authorList>
    </citation>
    <scope>NUCLEOTIDE SEQUENCE [LARGE SCALE GENOMIC DNA]</scope>
    <source>
        <strain evidence="1 2">SL54</strain>
    </source>
</reference>